<reference evidence="2" key="2">
    <citation type="submission" date="2025-09" db="UniProtKB">
        <authorList>
            <consortium name="Ensembl"/>
        </authorList>
    </citation>
    <scope>IDENTIFICATION</scope>
</reference>
<name>A0A8C5S2N1_LATLA</name>
<accession>A0A8C5S2N1</accession>
<keyword evidence="3" id="KW-1185">Reference proteome</keyword>
<keyword evidence="1" id="KW-0472">Membrane</keyword>
<proteinExistence type="predicted"/>
<dbReference type="Proteomes" id="UP000694406">
    <property type="component" value="Unplaced"/>
</dbReference>
<keyword evidence="1" id="KW-0812">Transmembrane</keyword>
<evidence type="ECO:0000313" key="2">
    <source>
        <dbReference type="Ensembl" id="ENSLLTP00000011199.1"/>
    </source>
</evidence>
<protein>
    <submittedName>
        <fullName evidence="2">Uncharacterized protein</fullName>
    </submittedName>
</protein>
<evidence type="ECO:0000313" key="3">
    <source>
        <dbReference type="Proteomes" id="UP000694406"/>
    </source>
</evidence>
<dbReference type="CDD" id="cd12087">
    <property type="entry name" value="TM_EGFR-like"/>
    <property type="match status" value="1"/>
</dbReference>
<organism evidence="2 3">
    <name type="scientific">Laticauda laticaudata</name>
    <name type="common">Blue-ringed sea krait</name>
    <name type="synonym">Blue-lipped sea krait</name>
    <dbReference type="NCBI Taxonomy" id="8630"/>
    <lineage>
        <taxon>Eukaryota</taxon>
        <taxon>Metazoa</taxon>
        <taxon>Chordata</taxon>
        <taxon>Craniata</taxon>
        <taxon>Vertebrata</taxon>
        <taxon>Euteleostomi</taxon>
        <taxon>Lepidosauria</taxon>
        <taxon>Squamata</taxon>
        <taxon>Bifurcata</taxon>
        <taxon>Unidentata</taxon>
        <taxon>Episquamata</taxon>
        <taxon>Toxicofera</taxon>
        <taxon>Serpentes</taxon>
        <taxon>Colubroidea</taxon>
        <taxon>Elapidae</taxon>
        <taxon>Laticaudinae</taxon>
        <taxon>Laticauda</taxon>
    </lineage>
</organism>
<sequence length="170" mass="19381">MVEYKELCVNSIMKQIFNQTQKCPTNWSGIQCERPAPKSSKSDNISTRSIAIIVPLVLLVTLITTLVIGLLLCKRKRRTKSIRRQPIINGGINVEIGNPSYNMYEVGHNHNERNLSEFTLNREKPTNYSNPVYAKLYMDGQNCRNSLASMDERKELLPKKIDIGIRETVA</sequence>
<evidence type="ECO:0000256" key="1">
    <source>
        <dbReference type="SAM" id="Phobius"/>
    </source>
</evidence>
<keyword evidence="1" id="KW-1133">Transmembrane helix</keyword>
<feature type="transmembrane region" description="Helical" evidence="1">
    <location>
        <begin position="50"/>
        <end position="73"/>
    </location>
</feature>
<dbReference type="GeneTree" id="ENSGT00900000141555"/>
<reference evidence="2" key="1">
    <citation type="submission" date="2025-08" db="UniProtKB">
        <authorList>
            <consortium name="Ensembl"/>
        </authorList>
    </citation>
    <scope>IDENTIFICATION</scope>
</reference>
<dbReference type="AlphaFoldDB" id="A0A8C5S2N1"/>
<dbReference type="Ensembl" id="ENSLLTT00000011641.1">
    <property type="protein sequence ID" value="ENSLLTP00000011199.1"/>
    <property type="gene ID" value="ENSLLTG00000008598.1"/>
</dbReference>